<accession>A0A4Y9AA31</accession>
<comment type="caution">
    <text evidence="2">The sequence shown here is derived from an EMBL/GenBank/DDBJ whole genome shotgun (WGS) entry which is preliminary data.</text>
</comment>
<feature type="transmembrane region" description="Helical" evidence="1">
    <location>
        <begin position="179"/>
        <end position="198"/>
    </location>
</feature>
<evidence type="ECO:0000313" key="2">
    <source>
        <dbReference type="EMBL" id="TFJ92749.1"/>
    </source>
</evidence>
<organism evidence="2 3">
    <name type="scientific">Lentibacillus salicampi</name>
    <dbReference type="NCBI Taxonomy" id="175306"/>
    <lineage>
        <taxon>Bacteria</taxon>
        <taxon>Bacillati</taxon>
        <taxon>Bacillota</taxon>
        <taxon>Bacilli</taxon>
        <taxon>Bacillales</taxon>
        <taxon>Bacillaceae</taxon>
        <taxon>Lentibacillus</taxon>
    </lineage>
</organism>
<name>A0A4Y9AA31_9BACI</name>
<sequence length="215" mass="24015">MSVRSLNSLWFVTAITLNALGNSFMVISNLGSAPWTSAAENLDYLLPFSIGVCLIILYFFAVLLSYFMKMKFTMGMIVKIIVLSVIFGGFIDLFLYLHQMVYVPNDIGVRYLYLFIGLNLIAIAICIYFQASSVYLPSDYLLKAFGKLMNNYTIGTMLCTAIPLSIGIGIIIYRQSIVGVGPGTLLFMFGMGFLIDLYNRWIVIHKAPDKVKQTG</sequence>
<gene>
    <name evidence="2" type="ORF">E4U82_10715</name>
</gene>
<dbReference type="PANTHER" id="PTHR40078:SF1">
    <property type="entry name" value="INTEGRAL MEMBRANE PROTEIN"/>
    <property type="match status" value="1"/>
</dbReference>
<feature type="transmembrane region" description="Helical" evidence="1">
    <location>
        <begin position="48"/>
        <end position="68"/>
    </location>
</feature>
<dbReference type="Proteomes" id="UP000298484">
    <property type="component" value="Unassembled WGS sequence"/>
</dbReference>
<dbReference type="OrthoDB" id="2964383at2"/>
<dbReference type="RefSeq" id="WP_135110194.1">
    <property type="nucleotide sequence ID" value="NZ_SRHY01000016.1"/>
</dbReference>
<keyword evidence="1" id="KW-0812">Transmembrane</keyword>
<dbReference type="AlphaFoldDB" id="A0A4Y9AA31"/>
<protein>
    <submittedName>
        <fullName evidence="2">Uncharacterized protein</fullName>
    </submittedName>
</protein>
<reference evidence="2 3" key="1">
    <citation type="submission" date="2019-03" db="EMBL/GenBank/DDBJ databases">
        <title>Genome sequence of Lentibacillus salicampi ATCC BAA-719.</title>
        <authorList>
            <person name="Maclea K.S."/>
            <person name="Simoes Junior M."/>
        </authorList>
    </citation>
    <scope>NUCLEOTIDE SEQUENCE [LARGE SCALE GENOMIC DNA]</scope>
    <source>
        <strain evidence="2 3">ATCC BAA-719</strain>
    </source>
</reference>
<feature type="transmembrane region" description="Helical" evidence="1">
    <location>
        <begin position="111"/>
        <end position="131"/>
    </location>
</feature>
<dbReference type="PANTHER" id="PTHR40078">
    <property type="entry name" value="INTEGRAL MEMBRANE PROTEIN-RELATED"/>
    <property type="match status" value="1"/>
</dbReference>
<feature type="transmembrane region" description="Helical" evidence="1">
    <location>
        <begin position="152"/>
        <end position="173"/>
    </location>
</feature>
<keyword evidence="3" id="KW-1185">Reference proteome</keyword>
<keyword evidence="1" id="KW-0472">Membrane</keyword>
<dbReference type="EMBL" id="SRHY01000016">
    <property type="protein sequence ID" value="TFJ92749.1"/>
    <property type="molecule type" value="Genomic_DNA"/>
</dbReference>
<proteinExistence type="predicted"/>
<feature type="transmembrane region" description="Helical" evidence="1">
    <location>
        <begin position="80"/>
        <end position="99"/>
    </location>
</feature>
<keyword evidence="1" id="KW-1133">Transmembrane helix</keyword>
<dbReference type="Pfam" id="PF19700">
    <property type="entry name" value="DUF6198"/>
    <property type="match status" value="1"/>
</dbReference>
<evidence type="ECO:0000256" key="1">
    <source>
        <dbReference type="SAM" id="Phobius"/>
    </source>
</evidence>
<dbReference type="InterPro" id="IPR038750">
    <property type="entry name" value="YczE/YyaS-like"/>
</dbReference>
<evidence type="ECO:0000313" key="3">
    <source>
        <dbReference type="Proteomes" id="UP000298484"/>
    </source>
</evidence>